<feature type="region of interest" description="Disordered" evidence="1">
    <location>
        <begin position="1"/>
        <end position="22"/>
    </location>
</feature>
<accession>A0ABP6J4I8</accession>
<reference evidence="3" key="1">
    <citation type="journal article" date="2019" name="Int. J. Syst. Evol. Microbiol.">
        <title>The Global Catalogue of Microorganisms (GCM) 10K type strain sequencing project: providing services to taxonomists for standard genome sequencing and annotation.</title>
        <authorList>
            <consortium name="The Broad Institute Genomics Platform"/>
            <consortium name="The Broad Institute Genome Sequencing Center for Infectious Disease"/>
            <person name="Wu L."/>
            <person name="Ma J."/>
        </authorList>
    </citation>
    <scope>NUCLEOTIDE SEQUENCE [LARGE SCALE GENOMIC DNA]</scope>
    <source>
        <strain evidence="3">JCM 9088</strain>
    </source>
</reference>
<proteinExistence type="predicted"/>
<protein>
    <submittedName>
        <fullName evidence="2">Uncharacterized protein</fullName>
    </submittedName>
</protein>
<gene>
    <name evidence="2" type="ORF">GCM10010446_01030</name>
</gene>
<evidence type="ECO:0000256" key="1">
    <source>
        <dbReference type="SAM" id="MobiDB-lite"/>
    </source>
</evidence>
<organism evidence="2 3">
    <name type="scientific">Streptomyces enissocaesilis</name>
    <dbReference type="NCBI Taxonomy" id="332589"/>
    <lineage>
        <taxon>Bacteria</taxon>
        <taxon>Bacillati</taxon>
        <taxon>Actinomycetota</taxon>
        <taxon>Actinomycetes</taxon>
        <taxon>Kitasatosporales</taxon>
        <taxon>Streptomycetaceae</taxon>
        <taxon>Streptomyces</taxon>
        <taxon>Streptomyces rochei group</taxon>
    </lineage>
</organism>
<name>A0ABP6J4I8_9ACTN</name>
<evidence type="ECO:0000313" key="3">
    <source>
        <dbReference type="Proteomes" id="UP001500403"/>
    </source>
</evidence>
<comment type="caution">
    <text evidence="2">The sequence shown here is derived from an EMBL/GenBank/DDBJ whole genome shotgun (WGS) entry which is preliminary data.</text>
</comment>
<dbReference type="EMBL" id="BAAAUD010000002">
    <property type="protein sequence ID" value="GAA2920820.1"/>
    <property type="molecule type" value="Genomic_DNA"/>
</dbReference>
<keyword evidence="3" id="KW-1185">Reference proteome</keyword>
<dbReference type="Proteomes" id="UP001500403">
    <property type="component" value="Unassembled WGS sequence"/>
</dbReference>
<evidence type="ECO:0000313" key="2">
    <source>
        <dbReference type="EMBL" id="GAA2920820.1"/>
    </source>
</evidence>
<sequence>MAHDAALGPASVEAKADGAAASTKTVTSAETALRLPFIRRVATCTPSEPRKRRQFLTMPTTAVATGNLSGCERHAHSDLDLVDPTGQALLTSTDTAWPASHPVNHVESVIQVNLDLTGPSHPPRYAKHCAR</sequence>